<keyword evidence="1" id="KW-0472">Membrane</keyword>
<feature type="transmembrane region" description="Helical" evidence="1">
    <location>
        <begin position="284"/>
        <end position="311"/>
    </location>
</feature>
<dbReference type="AlphaFoldDB" id="A0A8S9X2T1"/>
<evidence type="ECO:0000313" key="3">
    <source>
        <dbReference type="Proteomes" id="UP000466442"/>
    </source>
</evidence>
<dbReference type="Gene3D" id="1.20.1070.10">
    <property type="entry name" value="Rhodopsin 7-helix transmembrane proteins"/>
    <property type="match status" value="2"/>
</dbReference>
<feature type="transmembrane region" description="Helical" evidence="1">
    <location>
        <begin position="246"/>
        <end position="264"/>
    </location>
</feature>
<dbReference type="Proteomes" id="UP000466442">
    <property type="component" value="Unassembled WGS sequence"/>
</dbReference>
<organism evidence="2 3">
    <name type="scientific">Apolygus lucorum</name>
    <name type="common">Small green plant bug</name>
    <name type="synonym">Lygocoris lucorum</name>
    <dbReference type="NCBI Taxonomy" id="248454"/>
    <lineage>
        <taxon>Eukaryota</taxon>
        <taxon>Metazoa</taxon>
        <taxon>Ecdysozoa</taxon>
        <taxon>Arthropoda</taxon>
        <taxon>Hexapoda</taxon>
        <taxon>Insecta</taxon>
        <taxon>Pterygota</taxon>
        <taxon>Neoptera</taxon>
        <taxon>Paraneoptera</taxon>
        <taxon>Hemiptera</taxon>
        <taxon>Heteroptera</taxon>
        <taxon>Panheteroptera</taxon>
        <taxon>Cimicomorpha</taxon>
        <taxon>Miridae</taxon>
        <taxon>Mirini</taxon>
        <taxon>Apolygus</taxon>
    </lineage>
</organism>
<reference evidence="2" key="1">
    <citation type="journal article" date="2021" name="Mol. Ecol. Resour.">
        <title>Apolygus lucorum genome provides insights into omnivorousness and mesophyll feeding.</title>
        <authorList>
            <person name="Liu Y."/>
            <person name="Liu H."/>
            <person name="Wang H."/>
            <person name="Huang T."/>
            <person name="Liu B."/>
            <person name="Yang B."/>
            <person name="Yin L."/>
            <person name="Li B."/>
            <person name="Zhang Y."/>
            <person name="Zhang S."/>
            <person name="Jiang F."/>
            <person name="Zhang X."/>
            <person name="Ren Y."/>
            <person name="Wang B."/>
            <person name="Wang S."/>
            <person name="Lu Y."/>
            <person name="Wu K."/>
            <person name="Fan W."/>
            <person name="Wang G."/>
        </authorList>
    </citation>
    <scope>NUCLEOTIDE SEQUENCE</scope>
    <source>
        <strain evidence="2">12Hb</strain>
    </source>
</reference>
<feature type="transmembrane region" description="Helical" evidence="1">
    <location>
        <begin position="331"/>
        <end position="349"/>
    </location>
</feature>
<keyword evidence="1" id="KW-1133">Transmembrane helix</keyword>
<protein>
    <recommendedName>
        <fullName evidence="4">G-protein coupled receptors family 1 profile domain-containing protein</fullName>
    </recommendedName>
</protein>
<evidence type="ECO:0000256" key="1">
    <source>
        <dbReference type="SAM" id="Phobius"/>
    </source>
</evidence>
<dbReference type="EMBL" id="WIXP02000011">
    <property type="protein sequence ID" value="KAF6202779.1"/>
    <property type="molecule type" value="Genomic_DNA"/>
</dbReference>
<keyword evidence="1" id="KW-0812">Transmembrane</keyword>
<comment type="caution">
    <text evidence="2">The sequence shown here is derived from an EMBL/GenBank/DDBJ whole genome shotgun (WGS) entry which is preliminary data.</text>
</comment>
<feature type="transmembrane region" description="Helical" evidence="1">
    <location>
        <begin position="176"/>
        <end position="199"/>
    </location>
</feature>
<evidence type="ECO:0008006" key="4">
    <source>
        <dbReference type="Google" id="ProtNLM"/>
    </source>
</evidence>
<dbReference type="SUPFAM" id="SSF81321">
    <property type="entry name" value="Family A G protein-coupled receptor-like"/>
    <property type="match status" value="2"/>
</dbReference>
<keyword evidence="3" id="KW-1185">Reference proteome</keyword>
<name>A0A8S9X2T1_APOLU</name>
<sequence length="380" mass="44389">MNQKMYKKIQDFQKALLLVGESGDSKFIARKGLPLSPRTMNSQASKCLEIGSGRRIMEKETSRQRCLNTSNSTTQFYNWLLGVQYRVVDDRSSWSTEIIHHLSGGKTHLPDDSKLTGDPLKTYLYTWMFIFVDYLLPLTCIVILNTITVIKLRRMTKNRREISDEQRNEDKLTTMIFYVVLEFLVCTSFSGFTTLMTILRRTYSFSEIRRRSLNSHPRLSNSDPILRHSITGIREFYEKLKKIEPAGALQLIIVVLNTITFIKLRKLNTKRREISIEQKNENKLTAMMLYVVLEFMVCTSINGFIALMLMFPRTEPYSYSALLLMWQLRETFNTLNSSVNIVTYLSSWLPFRRSFMKMFCCETASARNPDQTIELQDRRP</sequence>
<proteinExistence type="predicted"/>
<feature type="transmembrane region" description="Helical" evidence="1">
    <location>
        <begin position="124"/>
        <end position="150"/>
    </location>
</feature>
<accession>A0A8S9X2T1</accession>
<dbReference type="PANTHER" id="PTHR46641:SF2">
    <property type="entry name" value="FMRFAMIDE RECEPTOR"/>
    <property type="match status" value="1"/>
</dbReference>
<dbReference type="PANTHER" id="PTHR46641">
    <property type="entry name" value="FMRFAMIDE RECEPTOR-RELATED"/>
    <property type="match status" value="1"/>
</dbReference>
<gene>
    <name evidence="2" type="ORF">GE061_003182</name>
</gene>
<dbReference type="InterPro" id="IPR052954">
    <property type="entry name" value="GPCR-Ligand_Int"/>
</dbReference>
<dbReference type="OrthoDB" id="10011262at2759"/>
<evidence type="ECO:0000313" key="2">
    <source>
        <dbReference type="EMBL" id="KAF6202779.1"/>
    </source>
</evidence>